<dbReference type="InterPro" id="IPR043504">
    <property type="entry name" value="Peptidase_S1_PA_chymotrypsin"/>
</dbReference>
<dbReference type="InterPro" id="IPR009003">
    <property type="entry name" value="Peptidase_S1_PA"/>
</dbReference>
<dbReference type="AlphaFoldDB" id="A0A2P5Z6S6"/>
<evidence type="ECO:0000256" key="1">
    <source>
        <dbReference type="ARBA" id="ARBA00008764"/>
    </source>
</evidence>
<feature type="domain" description="Peptidase S1" evidence="7">
    <location>
        <begin position="160"/>
        <end position="332"/>
    </location>
</feature>
<evidence type="ECO:0000256" key="6">
    <source>
        <dbReference type="RuleBase" id="RU004296"/>
    </source>
</evidence>
<organism evidence="8 9">
    <name type="scientific">Xanthomonas sacchari</name>
    <dbReference type="NCBI Taxonomy" id="56458"/>
    <lineage>
        <taxon>Bacteria</taxon>
        <taxon>Pseudomonadati</taxon>
        <taxon>Pseudomonadota</taxon>
        <taxon>Gammaproteobacteria</taxon>
        <taxon>Lysobacterales</taxon>
        <taxon>Lysobacteraceae</taxon>
        <taxon>Xanthomonas</taxon>
    </lineage>
</organism>
<protein>
    <recommendedName>
        <fullName evidence="6">Serine protease</fullName>
        <ecNumber evidence="6">3.4.21.-</ecNumber>
    </recommendedName>
</protein>
<evidence type="ECO:0000256" key="3">
    <source>
        <dbReference type="ARBA" id="ARBA00022729"/>
    </source>
</evidence>
<evidence type="ECO:0000259" key="7">
    <source>
        <dbReference type="Pfam" id="PF00089"/>
    </source>
</evidence>
<dbReference type="Proteomes" id="UP000247346">
    <property type="component" value="Unassembled WGS sequence"/>
</dbReference>
<keyword evidence="3 6" id="KW-0732">Signal</keyword>
<evidence type="ECO:0000313" key="9">
    <source>
        <dbReference type="Proteomes" id="UP000247346"/>
    </source>
</evidence>
<dbReference type="InterPro" id="IPR008256">
    <property type="entry name" value="Peptidase_S1B"/>
</dbReference>
<reference evidence="8 9" key="1">
    <citation type="submission" date="2016-08" db="EMBL/GenBank/DDBJ databases">
        <authorList>
            <person name="Seilhamer J.J."/>
        </authorList>
    </citation>
    <scope>NUCLEOTIDE SEQUENCE [LARGE SCALE GENOMIC DNA]</scope>
    <source>
        <strain evidence="8 9">CFBP4641</strain>
    </source>
</reference>
<keyword evidence="5 6" id="KW-0720">Serine protease</keyword>
<gene>
    <name evidence="8" type="ORF">XsacCFBP4641_06150</name>
</gene>
<evidence type="ECO:0000313" key="8">
    <source>
        <dbReference type="EMBL" id="PPU83948.1"/>
    </source>
</evidence>
<evidence type="ECO:0000256" key="4">
    <source>
        <dbReference type="ARBA" id="ARBA00022801"/>
    </source>
</evidence>
<comment type="caution">
    <text evidence="8">The sequence shown here is derived from an EMBL/GenBank/DDBJ whole genome shotgun (WGS) entry which is preliminary data.</text>
</comment>
<evidence type="ECO:0000256" key="5">
    <source>
        <dbReference type="ARBA" id="ARBA00022825"/>
    </source>
</evidence>
<dbReference type="GO" id="GO:0004252">
    <property type="term" value="F:serine-type endopeptidase activity"/>
    <property type="evidence" value="ECO:0007669"/>
    <property type="project" value="InterPro"/>
</dbReference>
<feature type="signal peptide" evidence="6">
    <location>
        <begin position="1"/>
        <end position="25"/>
    </location>
</feature>
<dbReference type="InterPro" id="IPR018114">
    <property type="entry name" value="TRYPSIN_HIS"/>
</dbReference>
<accession>A0A2P5Z6S6</accession>
<dbReference type="GO" id="GO:0006508">
    <property type="term" value="P:proteolysis"/>
    <property type="evidence" value="ECO:0007669"/>
    <property type="project" value="UniProtKB-KW"/>
</dbReference>
<dbReference type="InterPro" id="IPR000126">
    <property type="entry name" value="V8_ser_AS"/>
</dbReference>
<comment type="similarity">
    <text evidence="1 6">Belongs to the peptidase S1B family.</text>
</comment>
<dbReference type="EC" id="3.4.21.-" evidence="6"/>
<dbReference type="SUPFAM" id="SSF50494">
    <property type="entry name" value="Trypsin-like serine proteases"/>
    <property type="match status" value="1"/>
</dbReference>
<dbReference type="EMBL" id="MDEK01000004">
    <property type="protein sequence ID" value="PPU83948.1"/>
    <property type="molecule type" value="Genomic_DNA"/>
</dbReference>
<feature type="chain" id="PRO_5015021994" description="Serine protease" evidence="6">
    <location>
        <begin position="26"/>
        <end position="336"/>
    </location>
</feature>
<dbReference type="PRINTS" id="PR00839">
    <property type="entry name" value="V8PROTEASE"/>
</dbReference>
<sequence>MTKEHVMKRLAALGFTLLVSTAATAAVAATPSFQKLGGKAKFINGDNLVTGVSAETAPPTDTRLQSPQQKAAGLSAVMVTRNGDQYASPASAEDVALFEEAIKAMELLGRLPDSVPGTPPLRPTDHGDGRAVPNVVIGTDERVQVTTTTVAPYWHIGRIGIGCTGTLIGPKHVLTAGHCVSDGAGNWYSSLDFTVAQNGSYQPWGTATWARAITTTAWLNNGDSNYDYALIVLSTPPHGGNAGWGTYSGGTHTITGYPGDKPFGTMWSASGGVSTSGSYRLCYTIDTSGGNSGSGIYDSGYVVRGVHTTGSSSQNCGTRLTSTVFNTLQNWIADNP</sequence>
<dbReference type="Pfam" id="PF00089">
    <property type="entry name" value="Trypsin"/>
    <property type="match status" value="1"/>
</dbReference>
<proteinExistence type="inferred from homology"/>
<dbReference type="InterPro" id="IPR001254">
    <property type="entry name" value="Trypsin_dom"/>
</dbReference>
<keyword evidence="2 6" id="KW-0645">Protease</keyword>
<dbReference type="PANTHER" id="PTHR15462:SF8">
    <property type="entry name" value="SERINE PROTEASE"/>
    <property type="match status" value="1"/>
</dbReference>
<dbReference type="PANTHER" id="PTHR15462">
    <property type="entry name" value="SERINE PROTEASE"/>
    <property type="match status" value="1"/>
</dbReference>
<name>A0A2P5Z6S6_9XANT</name>
<dbReference type="PROSITE" id="PS00673">
    <property type="entry name" value="V8_SER"/>
    <property type="match status" value="1"/>
</dbReference>
<dbReference type="Gene3D" id="2.40.10.10">
    <property type="entry name" value="Trypsin-like serine proteases"/>
    <property type="match status" value="2"/>
</dbReference>
<evidence type="ECO:0000256" key="2">
    <source>
        <dbReference type="ARBA" id="ARBA00022670"/>
    </source>
</evidence>
<keyword evidence="4 6" id="KW-0378">Hydrolase</keyword>
<dbReference type="PROSITE" id="PS00134">
    <property type="entry name" value="TRYPSIN_HIS"/>
    <property type="match status" value="1"/>
</dbReference>
<dbReference type="InterPro" id="IPR050966">
    <property type="entry name" value="Glutamyl_endopeptidase"/>
</dbReference>